<dbReference type="AlphaFoldDB" id="A0AAP6MJQ4"/>
<name>A0AAP6MJQ4_9GAMM</name>
<evidence type="ECO:0000256" key="1">
    <source>
        <dbReference type="ARBA" id="ARBA00007529"/>
    </source>
</evidence>
<dbReference type="PANTHER" id="PTHR33442">
    <property type="entry name" value="TRANS-3-HYDROXY-L-PROLINE DEHYDRATASE"/>
    <property type="match status" value="1"/>
</dbReference>
<dbReference type="EMBL" id="JAYGII010000002">
    <property type="protein sequence ID" value="MEA5444463.1"/>
    <property type="molecule type" value="Genomic_DNA"/>
</dbReference>
<proteinExistence type="inferred from homology"/>
<evidence type="ECO:0000313" key="3">
    <source>
        <dbReference type="Proteomes" id="UP001302316"/>
    </source>
</evidence>
<dbReference type="EC" id="5.1.1.8" evidence="2"/>
<protein>
    <submittedName>
        <fullName evidence="2">4-hydroxyproline epimerase</fullName>
        <ecNumber evidence="2">5.1.1.8</ecNumber>
    </submittedName>
</protein>
<keyword evidence="3" id="KW-1185">Reference proteome</keyword>
<keyword evidence="2" id="KW-0413">Isomerase</keyword>
<reference evidence="2 3" key="1">
    <citation type="submission" date="2023-12" db="EMBL/GenBank/DDBJ databases">
        <title>Whole-genome sequencing of halo(alkali)philic microorganisms from hypersaline lakes.</title>
        <authorList>
            <person name="Sorokin D.Y."/>
            <person name="Merkel A.Y."/>
            <person name="Messina E."/>
            <person name="Yakimov M."/>
        </authorList>
    </citation>
    <scope>NUCLEOTIDE SEQUENCE [LARGE SCALE GENOMIC DNA]</scope>
    <source>
        <strain evidence="2 3">AB-CW1</strain>
    </source>
</reference>
<gene>
    <name evidence="2" type="ORF">VCB98_01345</name>
</gene>
<comment type="caution">
    <text evidence="2">The sequence shown here is derived from an EMBL/GenBank/DDBJ whole genome shotgun (WGS) entry which is preliminary data.</text>
</comment>
<dbReference type="Pfam" id="PF05544">
    <property type="entry name" value="Pro_racemase"/>
    <property type="match status" value="1"/>
</dbReference>
<dbReference type="Proteomes" id="UP001302316">
    <property type="component" value="Unassembled WGS sequence"/>
</dbReference>
<organism evidence="2 3">
    <name type="scientific">Natronospira elongata</name>
    <dbReference type="NCBI Taxonomy" id="3110268"/>
    <lineage>
        <taxon>Bacteria</taxon>
        <taxon>Pseudomonadati</taxon>
        <taxon>Pseudomonadota</taxon>
        <taxon>Gammaproteobacteria</taxon>
        <taxon>Natronospirales</taxon>
        <taxon>Natronospiraceae</taxon>
        <taxon>Natronospira</taxon>
    </lineage>
</organism>
<dbReference type="GO" id="GO:0047580">
    <property type="term" value="F:4-hydroxyproline epimerase activity"/>
    <property type="evidence" value="ECO:0007669"/>
    <property type="project" value="UniProtKB-EC"/>
</dbReference>
<comment type="similarity">
    <text evidence="1">Belongs to the proline racemase family.</text>
</comment>
<dbReference type="PANTHER" id="PTHR33442:SF5">
    <property type="entry name" value="BIFUNCTIONAL TRANS-3-HYDROXY-L-PROLINE DEHYDRATASE_2-EPIMERASE"/>
    <property type="match status" value="1"/>
</dbReference>
<evidence type="ECO:0000313" key="2">
    <source>
        <dbReference type="EMBL" id="MEA5444463.1"/>
    </source>
</evidence>
<dbReference type="SFLD" id="SFLDS00028">
    <property type="entry name" value="Proline_Racemase"/>
    <property type="match status" value="1"/>
</dbReference>
<dbReference type="RefSeq" id="WP_346049689.1">
    <property type="nucleotide sequence ID" value="NZ_JAYGII010000002.1"/>
</dbReference>
<sequence>MRLGTFFCIDAHTCGNPVRLVTSGYPKLRGETMSEKRQDFLAHHDWIRQSLMYEPRGHSVMSGSLLLPPCSDDADAAILFIETSGCLPMCGHGTIGTVTAAIEAGLLQPKIPGKAILDVPAGQVHIEYQMDDDRVRSVRIRNVASFLAHRDVSINVAGLGELTIDVAYGGNFFAIVEPQTNWPGLDGMSADDILHLSSKVRQAAHEALDCVHPDDPTVRGVTHTMWTDAPRNPEAQARNAVFYGERAIDRSPCGTGTSARMAQLAARGRLGDGEDFVHESIIGSLFRGRVEGRTQVGQHEAIIPSVEGWARVTGHNTLFVDDDDPFWRGFEVR</sequence>
<dbReference type="SUPFAM" id="SSF54506">
    <property type="entry name" value="Diaminopimelate epimerase-like"/>
    <property type="match status" value="1"/>
</dbReference>
<dbReference type="FunFam" id="3.10.310.10:FF:000005">
    <property type="entry name" value="Proline racemase"/>
    <property type="match status" value="1"/>
</dbReference>
<dbReference type="PIRSF" id="PIRSF029792">
    <property type="entry name" value="Pro_racemase"/>
    <property type="match status" value="1"/>
</dbReference>
<dbReference type="InterPro" id="IPR008794">
    <property type="entry name" value="Pro_racemase_fam"/>
</dbReference>
<dbReference type="Gene3D" id="3.10.310.10">
    <property type="entry name" value="Diaminopimelate Epimerase, Chain A, domain 1"/>
    <property type="match status" value="2"/>
</dbReference>
<dbReference type="NCBIfam" id="NF010578">
    <property type="entry name" value="PRK13971.1"/>
    <property type="match status" value="1"/>
</dbReference>
<accession>A0AAP6MJQ4</accession>